<keyword evidence="2" id="KW-1185">Reference proteome</keyword>
<organism evidence="1 2">
    <name type="scientific">Sphingobium lignivorans</name>
    <dbReference type="NCBI Taxonomy" id="2735886"/>
    <lineage>
        <taxon>Bacteria</taxon>
        <taxon>Pseudomonadati</taxon>
        <taxon>Pseudomonadota</taxon>
        <taxon>Alphaproteobacteria</taxon>
        <taxon>Sphingomonadales</taxon>
        <taxon>Sphingomonadaceae</taxon>
        <taxon>Sphingobium</taxon>
    </lineage>
</organism>
<accession>A0ABR6NB22</accession>
<evidence type="ECO:0000313" key="2">
    <source>
        <dbReference type="Proteomes" id="UP001138540"/>
    </source>
</evidence>
<proteinExistence type="predicted"/>
<evidence type="ECO:0000313" key="1">
    <source>
        <dbReference type="EMBL" id="MBB5984464.1"/>
    </source>
</evidence>
<dbReference type="EMBL" id="JACHKA010000001">
    <property type="protein sequence ID" value="MBB5984464.1"/>
    <property type="molecule type" value="Genomic_DNA"/>
</dbReference>
<sequence>MTPVTIDDRKKELRSLIEQIQANPSRDWTRERERVVVLQQMIAADERARTAA</sequence>
<dbReference type="RefSeq" id="WP_184149644.1">
    <property type="nucleotide sequence ID" value="NZ_JACHKA010000001.1"/>
</dbReference>
<comment type="caution">
    <text evidence="1">The sequence shown here is derived from an EMBL/GenBank/DDBJ whole genome shotgun (WGS) entry which is preliminary data.</text>
</comment>
<dbReference type="Proteomes" id="UP001138540">
    <property type="component" value="Unassembled WGS sequence"/>
</dbReference>
<gene>
    <name evidence="1" type="ORF">HNP60_000438</name>
</gene>
<protein>
    <submittedName>
        <fullName evidence="1">Uncharacterized protein</fullName>
    </submittedName>
</protein>
<reference evidence="1 2" key="1">
    <citation type="submission" date="2020-08" db="EMBL/GenBank/DDBJ databases">
        <title>Exploring microbial biodiversity for novel pathways involved in the catabolism of aromatic compounds derived from lignin.</title>
        <authorList>
            <person name="Elkins J."/>
        </authorList>
    </citation>
    <scope>NUCLEOTIDE SEQUENCE [LARGE SCALE GENOMIC DNA]</scope>
    <source>
        <strain evidence="1 2">B1D3A</strain>
    </source>
</reference>
<name>A0ABR6NB22_9SPHN</name>